<keyword evidence="4" id="KW-1133">Transmembrane helix</keyword>
<dbReference type="AlphaFoldDB" id="A0A427XHK3"/>
<dbReference type="Gene3D" id="1.20.5.340">
    <property type="match status" value="1"/>
</dbReference>
<reference evidence="9 10" key="1">
    <citation type="submission" date="2018-11" db="EMBL/GenBank/DDBJ databases">
        <title>Genome sequence of Apiotrichum porosum DSM 27194.</title>
        <authorList>
            <person name="Aliyu H."/>
            <person name="Gorte O."/>
            <person name="Ochsenreither K."/>
        </authorList>
    </citation>
    <scope>NUCLEOTIDE SEQUENCE [LARGE SCALE GENOMIC DNA]</scope>
    <source>
        <strain evidence="9 10">DSM 27194</strain>
    </source>
</reference>
<dbReference type="OrthoDB" id="1552at2759"/>
<accession>A0A427XHK3</accession>
<evidence type="ECO:0000313" key="10">
    <source>
        <dbReference type="Proteomes" id="UP000279236"/>
    </source>
</evidence>
<dbReference type="InterPro" id="IPR024461">
    <property type="entry name" value="CCDC90-like"/>
</dbReference>
<comment type="caution">
    <text evidence="9">The sequence shown here is derived from an EMBL/GenBank/DDBJ whole genome shotgun (WGS) entry which is preliminary data.</text>
</comment>
<keyword evidence="5" id="KW-0175">Coiled coil</keyword>
<keyword evidence="10" id="KW-1185">Reference proteome</keyword>
<evidence type="ECO:0000256" key="8">
    <source>
        <dbReference type="SAM" id="MobiDB-lite"/>
    </source>
</evidence>
<name>A0A427XHK3_9TREE</name>
<evidence type="ECO:0000256" key="6">
    <source>
        <dbReference type="ARBA" id="ARBA00023128"/>
    </source>
</evidence>
<dbReference type="STRING" id="105984.A0A427XHK3"/>
<keyword evidence="7" id="KW-0472">Membrane</keyword>
<dbReference type="GO" id="GO:0005739">
    <property type="term" value="C:mitochondrion"/>
    <property type="evidence" value="ECO:0007669"/>
    <property type="project" value="UniProtKB-SubCell"/>
</dbReference>
<feature type="compositionally biased region" description="Basic and acidic residues" evidence="8">
    <location>
        <begin position="252"/>
        <end position="262"/>
    </location>
</feature>
<dbReference type="PANTHER" id="PTHR14360">
    <property type="entry name" value="PROTEIN FMP32, MITOCHONDRIAL"/>
    <property type="match status" value="1"/>
</dbReference>
<feature type="region of interest" description="Disordered" evidence="8">
    <location>
        <begin position="1"/>
        <end position="38"/>
    </location>
</feature>
<feature type="compositionally biased region" description="Pro residues" evidence="8">
    <location>
        <begin position="302"/>
        <end position="326"/>
    </location>
</feature>
<comment type="subcellular location">
    <subcellularLocation>
        <location evidence="2">Membrane</location>
    </subcellularLocation>
    <subcellularLocation>
        <location evidence="1">Mitochondrion</location>
    </subcellularLocation>
</comment>
<proteinExistence type="predicted"/>
<dbReference type="Proteomes" id="UP000279236">
    <property type="component" value="Unassembled WGS sequence"/>
</dbReference>
<sequence length="542" mass="57176">MHCGVFNDEPPRPPVAAGGLTRRRREPKQTTTSWKYSPLRPNIARSISLILLQPQQQPTSAPGNALVGHPEDQRLGHACTRWHTAEAGVCAHQQGAISGGELEPNTIVDDTGAVAPWTGGFKDKHKHTYKAQQRTGRAGVADSCVGPTARVDPSVINASKHPFDSAGGMDGIRDPAAGPNSRPESGGDGSGSASGASSSNPSSPPSTSSLPGIGSSAGVDPSSSSTLESTPVLLGTTAPSTEGADSNPPPQPERKKRADTLRDPAAGPNSRPDMGAVSSSSATQPETPSSIVPPTSDGPSTTPAPAPTATPIPTDPPSTSEPPPDIDPAAATTLATVIPPVSLPEPVSKPPRHPHPFDTYAFISRLERAGIDSAPAKELMKGARGLLVGRSEEVLGKVLSTEDLDNWDYHFKAALSELRTEQSIRARTAGEALRSKATAMRREVDNVDQRMKGDLQDMRHEIEMDINDRKEQTRADMKRYDMATEELNNKFTIHLGDLQTAIEGVKWDSTRRAIGEWRVAESGACRSAATCTPSGPAAQRPS</sequence>
<feature type="region of interest" description="Disordered" evidence="8">
    <location>
        <begin position="140"/>
        <end position="332"/>
    </location>
</feature>
<dbReference type="GO" id="GO:0016020">
    <property type="term" value="C:membrane"/>
    <property type="evidence" value="ECO:0007669"/>
    <property type="project" value="UniProtKB-SubCell"/>
</dbReference>
<evidence type="ECO:0000256" key="1">
    <source>
        <dbReference type="ARBA" id="ARBA00004173"/>
    </source>
</evidence>
<evidence type="ECO:0000256" key="5">
    <source>
        <dbReference type="ARBA" id="ARBA00023054"/>
    </source>
</evidence>
<dbReference type="GeneID" id="39586648"/>
<organism evidence="9 10">
    <name type="scientific">Apiotrichum porosum</name>
    <dbReference type="NCBI Taxonomy" id="105984"/>
    <lineage>
        <taxon>Eukaryota</taxon>
        <taxon>Fungi</taxon>
        <taxon>Dikarya</taxon>
        <taxon>Basidiomycota</taxon>
        <taxon>Agaricomycotina</taxon>
        <taxon>Tremellomycetes</taxon>
        <taxon>Trichosporonales</taxon>
        <taxon>Trichosporonaceae</taxon>
        <taxon>Apiotrichum</taxon>
    </lineage>
</organism>
<evidence type="ECO:0000313" key="9">
    <source>
        <dbReference type="EMBL" id="RSH78380.1"/>
    </source>
</evidence>
<dbReference type="PANTHER" id="PTHR14360:SF12">
    <property type="entry name" value="MOZ PROTEIN REPRESENTS A CHROMATIN-ASSOCIATED ACETYLTRANSFERASE"/>
    <property type="match status" value="1"/>
</dbReference>
<dbReference type="EMBL" id="RSCE01000012">
    <property type="protein sequence ID" value="RSH78380.1"/>
    <property type="molecule type" value="Genomic_DNA"/>
</dbReference>
<feature type="compositionally biased region" description="Low complexity" evidence="8">
    <location>
        <begin position="193"/>
        <end position="225"/>
    </location>
</feature>
<evidence type="ECO:0000256" key="2">
    <source>
        <dbReference type="ARBA" id="ARBA00004370"/>
    </source>
</evidence>
<evidence type="ECO:0000256" key="4">
    <source>
        <dbReference type="ARBA" id="ARBA00022989"/>
    </source>
</evidence>
<evidence type="ECO:0000256" key="7">
    <source>
        <dbReference type="ARBA" id="ARBA00023136"/>
    </source>
</evidence>
<feature type="compositionally biased region" description="Polar residues" evidence="8">
    <location>
        <begin position="277"/>
        <end position="292"/>
    </location>
</feature>
<dbReference type="Pfam" id="PF07798">
    <property type="entry name" value="CCDC90-like"/>
    <property type="match status" value="1"/>
</dbReference>
<gene>
    <name evidence="9" type="ORF">EHS24_002105</name>
</gene>
<keyword evidence="6" id="KW-0496">Mitochondrion</keyword>
<dbReference type="RefSeq" id="XP_028473527.1">
    <property type="nucleotide sequence ID" value="XM_028617849.1"/>
</dbReference>
<protein>
    <submittedName>
        <fullName evidence="9">Uncharacterized protein</fullName>
    </submittedName>
</protein>
<keyword evidence="3" id="KW-0812">Transmembrane</keyword>
<evidence type="ECO:0000256" key="3">
    <source>
        <dbReference type="ARBA" id="ARBA00022692"/>
    </source>
</evidence>